<evidence type="ECO:0000313" key="3">
    <source>
        <dbReference type="Proteomes" id="UP001487740"/>
    </source>
</evidence>
<dbReference type="AlphaFoldDB" id="A0AAW0TB14"/>
<dbReference type="Proteomes" id="UP001487740">
    <property type="component" value="Unassembled WGS sequence"/>
</dbReference>
<feature type="compositionally biased region" description="Gly residues" evidence="1">
    <location>
        <begin position="28"/>
        <end position="39"/>
    </location>
</feature>
<protein>
    <submittedName>
        <fullName evidence="2">Uncharacterized protein</fullName>
    </submittedName>
</protein>
<sequence length="129" mass="13515">MGRSARPHTTGPGTWTCDPESSVRESSRGGGGGGSGEGQSVGRQGTPLAHFSWRERGVPVISALAEMGTNTCTTTATIAVKVSSKINLFPSQHCQASSGLQRPQSQRCVWRSGACIASVAVRNRHEYGS</sequence>
<name>A0AAW0TB14_SCYPA</name>
<dbReference type="EMBL" id="JARAKH010000034">
    <property type="protein sequence ID" value="KAK8384537.1"/>
    <property type="molecule type" value="Genomic_DNA"/>
</dbReference>
<keyword evidence="3" id="KW-1185">Reference proteome</keyword>
<accession>A0AAW0TB14</accession>
<organism evidence="2 3">
    <name type="scientific">Scylla paramamosain</name>
    <name type="common">Mud crab</name>
    <dbReference type="NCBI Taxonomy" id="85552"/>
    <lineage>
        <taxon>Eukaryota</taxon>
        <taxon>Metazoa</taxon>
        <taxon>Ecdysozoa</taxon>
        <taxon>Arthropoda</taxon>
        <taxon>Crustacea</taxon>
        <taxon>Multicrustacea</taxon>
        <taxon>Malacostraca</taxon>
        <taxon>Eumalacostraca</taxon>
        <taxon>Eucarida</taxon>
        <taxon>Decapoda</taxon>
        <taxon>Pleocyemata</taxon>
        <taxon>Brachyura</taxon>
        <taxon>Eubrachyura</taxon>
        <taxon>Portunoidea</taxon>
        <taxon>Portunidae</taxon>
        <taxon>Portuninae</taxon>
        <taxon>Scylla</taxon>
    </lineage>
</organism>
<evidence type="ECO:0000256" key="1">
    <source>
        <dbReference type="SAM" id="MobiDB-lite"/>
    </source>
</evidence>
<comment type="caution">
    <text evidence="2">The sequence shown here is derived from an EMBL/GenBank/DDBJ whole genome shotgun (WGS) entry which is preliminary data.</text>
</comment>
<proteinExistence type="predicted"/>
<gene>
    <name evidence="2" type="ORF">O3P69_014248</name>
</gene>
<feature type="region of interest" description="Disordered" evidence="1">
    <location>
        <begin position="1"/>
        <end position="52"/>
    </location>
</feature>
<evidence type="ECO:0000313" key="2">
    <source>
        <dbReference type="EMBL" id="KAK8384537.1"/>
    </source>
</evidence>
<reference evidence="2 3" key="1">
    <citation type="submission" date="2023-03" db="EMBL/GenBank/DDBJ databases">
        <title>High-quality genome of Scylla paramamosain provides insights in environmental adaptation.</title>
        <authorList>
            <person name="Zhang L."/>
        </authorList>
    </citation>
    <scope>NUCLEOTIDE SEQUENCE [LARGE SCALE GENOMIC DNA]</scope>
    <source>
        <strain evidence="2">LZ_2023a</strain>
        <tissue evidence="2">Muscle</tissue>
    </source>
</reference>